<dbReference type="STRING" id="29172.A0A0D8XH08"/>
<feature type="domain" description="Ig-like" evidence="1">
    <location>
        <begin position="86"/>
        <end position="173"/>
    </location>
</feature>
<gene>
    <name evidence="2" type="ORF">DICVIV_12384</name>
</gene>
<sequence length="173" mass="19360">MQGFLETNSLVIKSVIAFSNGSVMIEFEPTANADLTTLQNQTVEYREVAEHVEGSKNWTRFEFQWKRLVKIDSTTVKCLLMGEQLPKIALDPESIFVDPDVSLYLEVRCDVTSTTLLDIHWLVDGQSINDDHPFYTVSNVTVNDHLTSFELAASEIACVAVLSQSVTEQGMVI</sequence>
<reference evidence="3" key="2">
    <citation type="journal article" date="2016" name="Sci. Rep.">
        <title>Dictyocaulus viviparus genome, variome and transcriptome elucidate lungworm biology and support future intervention.</title>
        <authorList>
            <person name="McNulty S.N."/>
            <person name="Strube C."/>
            <person name="Rosa B.A."/>
            <person name="Martin J.C."/>
            <person name="Tyagi R."/>
            <person name="Choi Y.J."/>
            <person name="Wang Q."/>
            <person name="Hallsworth Pepin K."/>
            <person name="Zhang X."/>
            <person name="Ozersky P."/>
            <person name="Wilson R.K."/>
            <person name="Sternberg P.W."/>
            <person name="Gasser R.B."/>
            <person name="Mitreva M."/>
        </authorList>
    </citation>
    <scope>NUCLEOTIDE SEQUENCE [LARGE SCALE GENOMIC DNA]</scope>
    <source>
        <strain evidence="3">HannoverDv2000</strain>
    </source>
</reference>
<proteinExistence type="predicted"/>
<evidence type="ECO:0000313" key="3">
    <source>
        <dbReference type="Proteomes" id="UP000053766"/>
    </source>
</evidence>
<dbReference type="EMBL" id="KN716785">
    <property type="protein sequence ID" value="KJH41641.1"/>
    <property type="molecule type" value="Genomic_DNA"/>
</dbReference>
<dbReference type="InterPro" id="IPR007110">
    <property type="entry name" value="Ig-like_dom"/>
</dbReference>
<protein>
    <recommendedName>
        <fullName evidence="1">Ig-like domain-containing protein</fullName>
    </recommendedName>
</protein>
<evidence type="ECO:0000259" key="1">
    <source>
        <dbReference type="PROSITE" id="PS50835"/>
    </source>
</evidence>
<accession>A0A0D8XH08</accession>
<dbReference type="PROSITE" id="PS50835">
    <property type="entry name" value="IG_LIKE"/>
    <property type="match status" value="1"/>
</dbReference>
<name>A0A0D8XH08_DICVI</name>
<evidence type="ECO:0000313" key="2">
    <source>
        <dbReference type="EMBL" id="KJH41641.1"/>
    </source>
</evidence>
<organism evidence="2 3">
    <name type="scientific">Dictyocaulus viviparus</name>
    <name type="common">Bovine lungworm</name>
    <dbReference type="NCBI Taxonomy" id="29172"/>
    <lineage>
        <taxon>Eukaryota</taxon>
        <taxon>Metazoa</taxon>
        <taxon>Ecdysozoa</taxon>
        <taxon>Nematoda</taxon>
        <taxon>Chromadorea</taxon>
        <taxon>Rhabditida</taxon>
        <taxon>Rhabditina</taxon>
        <taxon>Rhabditomorpha</taxon>
        <taxon>Strongyloidea</taxon>
        <taxon>Metastrongylidae</taxon>
        <taxon>Dictyocaulus</taxon>
    </lineage>
</organism>
<reference evidence="2 3" key="1">
    <citation type="submission" date="2013-11" db="EMBL/GenBank/DDBJ databases">
        <title>Draft genome of the bovine lungworm Dictyocaulus viviparus.</title>
        <authorList>
            <person name="Mitreva M."/>
        </authorList>
    </citation>
    <scope>NUCLEOTIDE SEQUENCE [LARGE SCALE GENOMIC DNA]</scope>
    <source>
        <strain evidence="2 3">HannoverDv2000</strain>
    </source>
</reference>
<dbReference type="Proteomes" id="UP000053766">
    <property type="component" value="Unassembled WGS sequence"/>
</dbReference>
<dbReference type="AlphaFoldDB" id="A0A0D8XH08"/>
<keyword evidence="3" id="KW-1185">Reference proteome</keyword>